<dbReference type="EMBL" id="JAWHQM010000003">
    <property type="protein sequence ID" value="KAK5625879.1"/>
    <property type="molecule type" value="Genomic_DNA"/>
</dbReference>
<sequence length="86" mass="9311">MHVLATPTKTNGMIWSGSDSLGPPTSVLIDSIYAGNQLEAPTIGSGPLFRVFVRLTRSSTATVVSSEQKRMMPIVSILVRPYYALE</sequence>
<organism evidence="1 2">
    <name type="scientific">Xylaria bambusicola</name>
    <dbReference type="NCBI Taxonomy" id="326684"/>
    <lineage>
        <taxon>Eukaryota</taxon>
        <taxon>Fungi</taxon>
        <taxon>Dikarya</taxon>
        <taxon>Ascomycota</taxon>
        <taxon>Pezizomycotina</taxon>
        <taxon>Sordariomycetes</taxon>
        <taxon>Xylariomycetidae</taxon>
        <taxon>Xylariales</taxon>
        <taxon>Xylariaceae</taxon>
        <taxon>Xylaria</taxon>
    </lineage>
</organism>
<protein>
    <submittedName>
        <fullName evidence="1">Uncharacterized protein</fullName>
    </submittedName>
</protein>
<dbReference type="Proteomes" id="UP001305414">
    <property type="component" value="Unassembled WGS sequence"/>
</dbReference>
<comment type="caution">
    <text evidence="1">The sequence shown here is derived from an EMBL/GenBank/DDBJ whole genome shotgun (WGS) entry which is preliminary data.</text>
</comment>
<accession>A0AAN7UR34</accession>
<keyword evidence="2" id="KW-1185">Reference proteome</keyword>
<gene>
    <name evidence="1" type="ORF">RRF57_001594</name>
</gene>
<proteinExistence type="predicted"/>
<evidence type="ECO:0000313" key="2">
    <source>
        <dbReference type="Proteomes" id="UP001305414"/>
    </source>
</evidence>
<reference evidence="1 2" key="1">
    <citation type="submission" date="2023-10" db="EMBL/GenBank/DDBJ databases">
        <title>Draft genome sequence of Xylaria bambusicola isolate GMP-LS, the root and basal stem rot pathogen of sugarcane in Indonesia.</title>
        <authorList>
            <person name="Selvaraj P."/>
            <person name="Muralishankar V."/>
            <person name="Muruganantham S."/>
            <person name="Sp S."/>
            <person name="Haryani S."/>
            <person name="Lau K.J.X."/>
            <person name="Naqvi N.I."/>
        </authorList>
    </citation>
    <scope>NUCLEOTIDE SEQUENCE [LARGE SCALE GENOMIC DNA]</scope>
    <source>
        <strain evidence="1">GMP-LS</strain>
    </source>
</reference>
<name>A0AAN7UR34_9PEZI</name>
<dbReference type="AlphaFoldDB" id="A0AAN7UR34"/>
<evidence type="ECO:0000313" key="1">
    <source>
        <dbReference type="EMBL" id="KAK5625879.1"/>
    </source>
</evidence>